<organism evidence="1 2">
    <name type="scientific">Vallitalea guaymasensis</name>
    <dbReference type="NCBI Taxonomy" id="1185412"/>
    <lineage>
        <taxon>Bacteria</taxon>
        <taxon>Bacillati</taxon>
        <taxon>Bacillota</taxon>
        <taxon>Clostridia</taxon>
        <taxon>Lachnospirales</taxon>
        <taxon>Vallitaleaceae</taxon>
        <taxon>Vallitalea</taxon>
    </lineage>
</organism>
<proteinExistence type="predicted"/>
<evidence type="ECO:0000313" key="2">
    <source>
        <dbReference type="Proteomes" id="UP000677305"/>
    </source>
</evidence>
<evidence type="ECO:0000313" key="1">
    <source>
        <dbReference type="EMBL" id="QUH31137.1"/>
    </source>
</evidence>
<keyword evidence="2" id="KW-1185">Reference proteome</keyword>
<dbReference type="AlphaFoldDB" id="A0A8J8MDY2"/>
<name>A0A8J8MDY2_9FIRM</name>
<dbReference type="Proteomes" id="UP000677305">
    <property type="component" value="Chromosome"/>
</dbReference>
<sequence length="154" mass="18251">MNLDKMIITYKKNKYIFTTNIDSMFVIEDTNSFIDNLKKSFSKKLVCKNILYEDINRRLVHLLKDEDIRKLGLEKNSVRLEIQSIAITDYETGQQKIIQLNSSAKEAIKSRYDSLSQTGIEKSIRKSNIEGLHFSKEFFYTTKRIQNCRFWYDN</sequence>
<accession>A0A8J8MDY2</accession>
<protein>
    <submittedName>
        <fullName evidence="1">Uncharacterized protein</fullName>
    </submittedName>
</protein>
<gene>
    <name evidence="1" type="ORF">HYG85_20315</name>
</gene>
<reference evidence="1 2" key="1">
    <citation type="submission" date="2020-07" db="EMBL/GenBank/DDBJ databases">
        <title>Vallitalea guaymasensis genome.</title>
        <authorList>
            <person name="Postec A."/>
        </authorList>
    </citation>
    <scope>NUCLEOTIDE SEQUENCE [LARGE SCALE GENOMIC DNA]</scope>
    <source>
        <strain evidence="1 2">Ra1766G1</strain>
    </source>
</reference>
<dbReference type="KEGG" id="vgu:HYG85_20315"/>
<dbReference type="RefSeq" id="WP_212691213.1">
    <property type="nucleotide sequence ID" value="NZ_CP058561.1"/>
</dbReference>
<dbReference type="EMBL" id="CP058561">
    <property type="protein sequence ID" value="QUH31137.1"/>
    <property type="molecule type" value="Genomic_DNA"/>
</dbReference>